<evidence type="ECO:0000313" key="2">
    <source>
        <dbReference type="EMBL" id="KYC40733.1"/>
    </source>
</evidence>
<protein>
    <submittedName>
        <fullName evidence="2">Uncharacterized protein</fullName>
    </submittedName>
</protein>
<comment type="caution">
    <text evidence="2">The sequence shown here is derived from an EMBL/GenBank/DDBJ whole genome shotgun (WGS) entry which is preliminary data.</text>
</comment>
<organism evidence="2 3">
    <name type="scientific">Scytonema hofmannii PCC 7110</name>
    <dbReference type="NCBI Taxonomy" id="128403"/>
    <lineage>
        <taxon>Bacteria</taxon>
        <taxon>Bacillati</taxon>
        <taxon>Cyanobacteriota</taxon>
        <taxon>Cyanophyceae</taxon>
        <taxon>Nostocales</taxon>
        <taxon>Scytonemataceae</taxon>
        <taxon>Scytonema</taxon>
    </lineage>
</organism>
<accession>A0A139X7X9</accession>
<dbReference type="Proteomes" id="UP000076925">
    <property type="component" value="Unassembled WGS sequence"/>
</dbReference>
<sequence>MLTQNFVSSNDDPNTAESASQVTTEIASNREPIKHMLIGSPKTVTSTIHALQVLGYAEVGAWSPLLPTTNPGEVMSLLIRYILVQ</sequence>
<dbReference type="RefSeq" id="WP_017739981.1">
    <property type="nucleotide sequence ID" value="NZ_KQ976354.1"/>
</dbReference>
<name>A0A139X7X9_9CYAN</name>
<evidence type="ECO:0000256" key="1">
    <source>
        <dbReference type="SAM" id="MobiDB-lite"/>
    </source>
</evidence>
<dbReference type="OrthoDB" id="516702at2"/>
<feature type="region of interest" description="Disordered" evidence="1">
    <location>
        <begin position="1"/>
        <end position="25"/>
    </location>
</feature>
<proteinExistence type="predicted"/>
<evidence type="ECO:0000313" key="3">
    <source>
        <dbReference type="Proteomes" id="UP000076925"/>
    </source>
</evidence>
<dbReference type="AlphaFoldDB" id="A0A139X7X9"/>
<gene>
    <name evidence="2" type="ORF">WA1_24140</name>
</gene>
<keyword evidence="3" id="KW-1185">Reference proteome</keyword>
<reference evidence="2 3" key="1">
    <citation type="journal article" date="2013" name="Genome Biol. Evol.">
        <title>Genomes of Stigonematalean cyanobacteria (subsection V) and the evolution of oxygenic photosynthesis from prokaryotes to plastids.</title>
        <authorList>
            <person name="Dagan T."/>
            <person name="Roettger M."/>
            <person name="Stucken K."/>
            <person name="Landan G."/>
            <person name="Koch R."/>
            <person name="Major P."/>
            <person name="Gould S.B."/>
            <person name="Goremykin V.V."/>
            <person name="Rippka R."/>
            <person name="Tandeau de Marsac N."/>
            <person name="Gugger M."/>
            <person name="Lockhart P.J."/>
            <person name="Allen J.F."/>
            <person name="Brune I."/>
            <person name="Maus I."/>
            <person name="Puhler A."/>
            <person name="Martin W.F."/>
        </authorList>
    </citation>
    <scope>NUCLEOTIDE SEQUENCE [LARGE SCALE GENOMIC DNA]</scope>
    <source>
        <strain evidence="2 3">PCC 7110</strain>
    </source>
</reference>
<dbReference type="EMBL" id="ANNX02000026">
    <property type="protein sequence ID" value="KYC40733.1"/>
    <property type="molecule type" value="Genomic_DNA"/>
</dbReference>